<dbReference type="GO" id="GO:0005856">
    <property type="term" value="C:cytoskeleton"/>
    <property type="evidence" value="ECO:0007669"/>
    <property type="project" value="UniProtKB-SubCell"/>
</dbReference>
<comment type="similarity">
    <text evidence="5">Belongs to the TRAFAC class myosin-kinesin ATPase superfamily. Kinesin family.</text>
</comment>
<feature type="compositionally biased region" description="Basic and acidic residues" evidence="6">
    <location>
        <begin position="739"/>
        <end position="758"/>
    </location>
</feature>
<feature type="region of interest" description="Disordered" evidence="6">
    <location>
        <begin position="434"/>
        <end position="462"/>
    </location>
</feature>
<proteinExistence type="inferred from homology"/>
<dbReference type="KEGG" id="spu:578597"/>
<dbReference type="PROSITE" id="PS50067">
    <property type="entry name" value="KINESIN_MOTOR_2"/>
    <property type="match status" value="1"/>
</dbReference>
<evidence type="ECO:0000313" key="8">
    <source>
        <dbReference type="EnsemblMetazoa" id="XP_783849"/>
    </source>
</evidence>
<evidence type="ECO:0000256" key="2">
    <source>
        <dbReference type="ARBA" id="ARBA00022741"/>
    </source>
</evidence>
<evidence type="ECO:0000256" key="3">
    <source>
        <dbReference type="ARBA" id="ARBA00022840"/>
    </source>
</evidence>
<dbReference type="InParanoid" id="A0A7M7RB99"/>
<keyword evidence="5" id="KW-0505">Motor protein</keyword>
<feature type="region of interest" description="Disordered" evidence="6">
    <location>
        <begin position="1215"/>
        <end position="1236"/>
    </location>
</feature>
<feature type="compositionally biased region" description="Basic and acidic residues" evidence="6">
    <location>
        <begin position="535"/>
        <end position="551"/>
    </location>
</feature>
<feature type="compositionally biased region" description="Basic residues" evidence="6">
    <location>
        <begin position="435"/>
        <end position="445"/>
    </location>
</feature>
<organism evidence="8 9">
    <name type="scientific">Strongylocentrotus purpuratus</name>
    <name type="common">Purple sea urchin</name>
    <dbReference type="NCBI Taxonomy" id="7668"/>
    <lineage>
        <taxon>Eukaryota</taxon>
        <taxon>Metazoa</taxon>
        <taxon>Echinodermata</taxon>
        <taxon>Eleutherozoa</taxon>
        <taxon>Echinozoa</taxon>
        <taxon>Echinoidea</taxon>
        <taxon>Euechinoidea</taxon>
        <taxon>Echinacea</taxon>
        <taxon>Camarodonta</taxon>
        <taxon>Echinidea</taxon>
        <taxon>Strongylocentrotidae</taxon>
        <taxon>Strongylocentrotus</taxon>
    </lineage>
</organism>
<feature type="domain" description="Kinesin motor" evidence="7">
    <location>
        <begin position="91"/>
        <end position="439"/>
    </location>
</feature>
<feature type="compositionally biased region" description="Low complexity" evidence="6">
    <location>
        <begin position="446"/>
        <end position="456"/>
    </location>
</feature>
<feature type="compositionally biased region" description="Polar residues" evidence="6">
    <location>
        <begin position="1517"/>
        <end position="1528"/>
    </location>
</feature>
<name>A0A7M7RB99_STRPU</name>
<dbReference type="Pfam" id="PF00225">
    <property type="entry name" value="Kinesin"/>
    <property type="match status" value="1"/>
</dbReference>
<dbReference type="GO" id="GO:0008017">
    <property type="term" value="F:microtubule binding"/>
    <property type="evidence" value="ECO:0007669"/>
    <property type="project" value="InterPro"/>
</dbReference>
<evidence type="ECO:0000313" key="9">
    <source>
        <dbReference type="Proteomes" id="UP000007110"/>
    </source>
</evidence>
<dbReference type="SMART" id="SM00129">
    <property type="entry name" value="KISc"/>
    <property type="match status" value="1"/>
</dbReference>
<protein>
    <recommendedName>
        <fullName evidence="7">Kinesin motor domain-containing protein</fullName>
    </recommendedName>
</protein>
<dbReference type="GO" id="GO:0007018">
    <property type="term" value="P:microtubule-based movement"/>
    <property type="evidence" value="ECO:0007669"/>
    <property type="project" value="InterPro"/>
</dbReference>
<feature type="region of interest" description="Disordered" evidence="6">
    <location>
        <begin position="1185"/>
        <end position="1204"/>
    </location>
</feature>
<dbReference type="EnsemblMetazoa" id="XM_778756">
    <property type="protein sequence ID" value="XP_783849"/>
    <property type="gene ID" value="LOC578597"/>
</dbReference>
<feature type="compositionally biased region" description="Basic and acidic residues" evidence="6">
    <location>
        <begin position="649"/>
        <end position="660"/>
    </location>
</feature>
<keyword evidence="4" id="KW-0963">Cytoplasm</keyword>
<keyword evidence="9" id="KW-1185">Reference proteome</keyword>
<feature type="compositionally biased region" description="Basic and acidic residues" evidence="6">
    <location>
        <begin position="1812"/>
        <end position="1821"/>
    </location>
</feature>
<feature type="compositionally biased region" description="Polar residues" evidence="6">
    <location>
        <begin position="1797"/>
        <end position="1807"/>
    </location>
</feature>
<feature type="compositionally biased region" description="Low complexity" evidence="6">
    <location>
        <begin position="1470"/>
        <end position="1480"/>
    </location>
</feature>
<feature type="compositionally biased region" description="Basic and acidic residues" evidence="6">
    <location>
        <begin position="1745"/>
        <end position="1759"/>
    </location>
</feature>
<feature type="region of interest" description="Disordered" evidence="6">
    <location>
        <begin position="999"/>
        <end position="1021"/>
    </location>
</feature>
<feature type="compositionally biased region" description="Low complexity" evidence="6">
    <location>
        <begin position="1628"/>
        <end position="1642"/>
    </location>
</feature>
<dbReference type="RefSeq" id="XP_783849.3">
    <property type="nucleotide sequence ID" value="XM_778756.4"/>
</dbReference>
<reference evidence="9" key="1">
    <citation type="submission" date="2015-02" db="EMBL/GenBank/DDBJ databases">
        <title>Genome sequencing for Strongylocentrotus purpuratus.</title>
        <authorList>
            <person name="Murali S."/>
            <person name="Liu Y."/>
            <person name="Vee V."/>
            <person name="English A."/>
            <person name="Wang M."/>
            <person name="Skinner E."/>
            <person name="Han Y."/>
            <person name="Muzny D.M."/>
            <person name="Worley K.C."/>
            <person name="Gibbs R.A."/>
        </authorList>
    </citation>
    <scope>NUCLEOTIDE SEQUENCE</scope>
</reference>
<feature type="compositionally biased region" description="Polar residues" evidence="6">
    <location>
        <begin position="1673"/>
        <end position="1686"/>
    </location>
</feature>
<dbReference type="InterPro" id="IPR027417">
    <property type="entry name" value="P-loop_NTPase"/>
</dbReference>
<feature type="compositionally biased region" description="Basic and acidic residues" evidence="6">
    <location>
        <begin position="1010"/>
        <end position="1021"/>
    </location>
</feature>
<feature type="binding site" evidence="5">
    <location>
        <begin position="186"/>
        <end position="193"/>
    </location>
    <ligand>
        <name>ATP</name>
        <dbReference type="ChEBI" id="CHEBI:30616"/>
    </ligand>
</feature>
<feature type="compositionally biased region" description="Low complexity" evidence="6">
    <location>
        <begin position="1497"/>
        <end position="1511"/>
    </location>
</feature>
<keyword evidence="2 5" id="KW-0547">Nucleotide-binding</keyword>
<dbReference type="Gene3D" id="3.40.850.10">
    <property type="entry name" value="Kinesin motor domain"/>
    <property type="match status" value="1"/>
</dbReference>
<feature type="compositionally biased region" description="Basic and acidic residues" evidence="6">
    <location>
        <begin position="620"/>
        <end position="630"/>
    </location>
</feature>
<feature type="compositionally biased region" description="Basic residues" evidence="6">
    <location>
        <begin position="1693"/>
        <end position="1710"/>
    </location>
</feature>
<feature type="compositionally biased region" description="Polar residues" evidence="6">
    <location>
        <begin position="1599"/>
        <end position="1627"/>
    </location>
</feature>
<sequence length="1923" mass="207751">MVRFIQETLPSLGSSITAMAAQKLNLSSKKKRKGSIPIMNTPEPPIMMMQPPEQPIFPTNFSSIILRNPPPAPPSLLRNVNRVKEHPGVGKVKVMLRVIPSGNPCDTATFVTVDTKKKQVTLFDPSFLTGHVSTAGRRAGVAAPKMFAFDAVFPHDASQAEVCAGSVADTVQAVVNGADGCLFCYGHAHLGKTYTMIGSDESVHKIGVIPSAIAWLFKLINEKKEKTSTRFSVRVSAVEVYGKQEKLRDLLIEQANGSNNGCGTSPALYLQEDPICGVQLLNQNELRAPTAEKAAFYLDAAIATRLTKGKNEEAHDGRYSHMLFTLHVYQYRIDKSGKGGVIGGRSRLHLIDLGSGDRGGGRAANGAALSFSALGNVILAVLNGQKHIPNRDSMLTRLLREAMGSLSCRTVMIAHASAALNNYAETLGTIQNASRIHRMRKKKSKYSGTSSSGGDSSCDEGRIRRRRYAPPANNGVCVTDAVNQSDPEYISSSEQSCDTVIYVGPDGCALSDRELTDNEGPPTSLPILKGMSSSEDDRCGSSSDRDIDEFRWANADSTNEMSGRDTDGGSDAESRTTKSLFNKGAKSSKLSSKSLIPKLSSSPKRKPSDQSKKAPPLPPKRSDSTKESLNRKKAAKDALSNGKAKVNRHSSEKKLTHDPKVNGISGPDRPQNFPSNLKPPSAIHKPKPLPKPKPITVPRPKAFISCSDTEAENYMSQERRNVGRSFLLVEDEDDDMNEELEHRPSGKSASDGELKDNSTSEDEPDEDALAALAGMPLAPNGRGNLSPVLEIDDAASEKGEDCQTKVNGDIEDDDDELTAALRNADANFTTQAANLAENPVVETPSAVEALPIVLSPRVERLLSPTALKKAGIDAECLMRTIHSLEGLSEFLDKPISEISEDDISSLACSEQDTLSYVSRDTEDVTSVTDMSIDDLPMGSEAMCCIKELGRRSLDSYSENYSISFNGASVDACLNEPLLLLGHDERNKLGLGNYVYSDDESEIADGSSRPRRSERQSEKDTFDSFSMAARDIEAIKQLYVISNMSNENLSIDDDISEVNVPNLSFGESYLQDEPSVVTYMTINNDEQVVMREKHLALDDLDHPLRRLSCISDATDATFSTASRPASFADQDDMTLIGECNYEDSKNEPTSPNTINLINSLQNLHMDAMKHSNGFIRPQWYQNSPYGNTAEETGRTGYTPSSSETSPVWLRMNIPVSSSTEQKGKQGQSSSGVPRNGCTNRVVSHLDTNAILPNGIRQNLPARLLTEVLSNSSPASFYNSPQHQATVASVQARNVHLSQQPSPRILSAAIQSAKHQMAVRNDMPKIQCLADLEKLYGIDIRKPDGAATEDVKSEPIPADHHVFDGGKGFDISSMERPPAIGACSAPPFEVEMNPYFLQEYDDALLSGETKETIAMVHQPPKVTVSEARTKRLVSRKESGQSEASSISKSSDLTVQSCPVTRLPQPSHHGTPSKSSAASKMSSRTGKPPPKSREENHPGSKSAPTSSKKTAQTSRIPQKPQANPRSQTPKSSALPVRKSLSKSAPSLSRTNQTSTKIPITTVTSVDGTSDPAPSMRNANNNIAQLQPGSRLTNSSDSSNDSGIASSENVTNSKPAILSPYSTVTKPRTTKSSSSGHGSDNSSTFSDSVPASKGIRRVNGASGTSSGYESMLRDSENTASCSSAHDSLSEGSCGRVKGSKLPRKKFGGARRSRSVPRSSASDCGPSTGSSSKSSRWKDLPPRPILPNKEGVELKVYEVDDPHRIQQQRPDTIKDTSVVINSKSPSKSSNKSPSKSPKKACDTNTLSSSGSNGAPPKPERYERAARPSETCEEASGSSSSLIQSRHRELRAQLALAEAQLQEGEGQCPFELHVLEEVESQFGELAPSPMEEETARLEERLINCRAHLAMIKCLNLLCCSPKRHKPSPT</sequence>
<keyword evidence="4" id="KW-0206">Cytoskeleton</keyword>
<comment type="subcellular location">
    <subcellularLocation>
        <location evidence="1">Cytoplasm</location>
        <location evidence="1">Cytoskeleton</location>
    </subcellularLocation>
</comment>
<dbReference type="GeneID" id="578597"/>
<dbReference type="InterPro" id="IPR036961">
    <property type="entry name" value="Kinesin_motor_dom_sf"/>
</dbReference>
<accession>A0A7M7RB99</accession>
<dbReference type="OMA" id="RLINCRA"/>
<feature type="region of interest" description="Disordered" evidence="6">
    <location>
        <begin position="1414"/>
        <end position="1835"/>
    </location>
</feature>
<feature type="compositionally biased region" description="Polar residues" evidence="6">
    <location>
        <begin position="1538"/>
        <end position="1564"/>
    </location>
</feature>
<dbReference type="GO" id="GO:0005524">
    <property type="term" value="F:ATP binding"/>
    <property type="evidence" value="ECO:0007669"/>
    <property type="project" value="UniProtKB-UniRule"/>
</dbReference>
<reference evidence="8" key="2">
    <citation type="submission" date="2021-01" db="UniProtKB">
        <authorList>
            <consortium name="EnsemblMetazoa"/>
        </authorList>
    </citation>
    <scope>IDENTIFICATION</scope>
</reference>
<evidence type="ECO:0000256" key="4">
    <source>
        <dbReference type="ARBA" id="ARBA00023212"/>
    </source>
</evidence>
<dbReference type="InterPro" id="IPR027640">
    <property type="entry name" value="Kinesin-like_fam"/>
</dbReference>
<feature type="compositionally biased region" description="Low complexity" evidence="6">
    <location>
        <begin position="1711"/>
        <end position="1729"/>
    </location>
</feature>
<dbReference type="Proteomes" id="UP000007110">
    <property type="component" value="Unassembled WGS sequence"/>
</dbReference>
<feature type="compositionally biased region" description="Low complexity" evidence="6">
    <location>
        <begin position="1776"/>
        <end position="1790"/>
    </location>
</feature>
<evidence type="ECO:0000256" key="5">
    <source>
        <dbReference type="PROSITE-ProRule" id="PRU00283"/>
    </source>
</evidence>
<keyword evidence="3 5" id="KW-0067">ATP-binding</keyword>
<feature type="region of interest" description="Disordered" evidence="6">
    <location>
        <begin position="511"/>
        <end position="765"/>
    </location>
</feature>
<evidence type="ECO:0000256" key="6">
    <source>
        <dbReference type="SAM" id="MobiDB-lite"/>
    </source>
</evidence>
<feature type="compositionally biased region" description="Polar residues" evidence="6">
    <location>
        <begin position="1438"/>
        <end position="1456"/>
    </location>
</feature>
<feature type="compositionally biased region" description="Acidic residues" evidence="6">
    <location>
        <begin position="729"/>
        <end position="738"/>
    </location>
</feature>
<dbReference type="FunCoup" id="A0A7M7RB99">
    <property type="interactions" value="620"/>
</dbReference>
<dbReference type="PRINTS" id="PR00380">
    <property type="entry name" value="KINESINHEAVY"/>
</dbReference>
<evidence type="ECO:0000259" key="7">
    <source>
        <dbReference type="PROSITE" id="PS50067"/>
    </source>
</evidence>
<dbReference type="InterPro" id="IPR001752">
    <property type="entry name" value="Kinesin_motor_dom"/>
</dbReference>
<dbReference type="OrthoDB" id="8862460at2759"/>
<evidence type="ECO:0000256" key="1">
    <source>
        <dbReference type="ARBA" id="ARBA00004245"/>
    </source>
</evidence>
<feature type="compositionally biased region" description="Basic and acidic residues" evidence="6">
    <location>
        <begin position="562"/>
        <end position="576"/>
    </location>
</feature>
<dbReference type="SUPFAM" id="SSF52540">
    <property type="entry name" value="P-loop containing nucleoside triphosphate hydrolases"/>
    <property type="match status" value="1"/>
</dbReference>
<feature type="compositionally biased region" description="Polar residues" evidence="6">
    <location>
        <begin position="1573"/>
        <end position="1589"/>
    </location>
</feature>
<dbReference type="PANTHER" id="PTHR21608">
    <property type="entry name" value="KINESIN-LIKE PROTEIN CG14535"/>
    <property type="match status" value="1"/>
</dbReference>
<dbReference type="PANTHER" id="PTHR21608:SF7">
    <property type="entry name" value="KINESIN-LIKE PROTEIN CG14535"/>
    <property type="match status" value="1"/>
</dbReference>
<feature type="compositionally biased region" description="Low complexity" evidence="6">
    <location>
        <begin position="587"/>
        <end position="602"/>
    </location>
</feature>
<dbReference type="GO" id="GO:0003777">
    <property type="term" value="F:microtubule motor activity"/>
    <property type="evidence" value="ECO:0007669"/>
    <property type="project" value="InterPro"/>
</dbReference>